<dbReference type="Proteomes" id="UP000245509">
    <property type="component" value="Unassembled WGS sequence"/>
</dbReference>
<feature type="transmembrane region" description="Helical" evidence="1">
    <location>
        <begin position="7"/>
        <end position="32"/>
    </location>
</feature>
<comment type="caution">
    <text evidence="3">The sequence shown here is derived from an EMBL/GenBank/DDBJ whole genome shotgun (WGS) entry which is preliminary data.</text>
</comment>
<dbReference type="RefSeq" id="WP_228615424.1">
    <property type="nucleotide sequence ID" value="NZ_QEFP02000014.1"/>
</dbReference>
<keyword evidence="1" id="KW-1133">Transmembrane helix</keyword>
<organism evidence="3">
    <name type="scientific">Nanobsidianus stetteri</name>
    <dbReference type="NCBI Taxonomy" id="1294122"/>
    <lineage>
        <taxon>Archaea</taxon>
        <taxon>Nanobdellota</taxon>
        <taxon>Candidatus Nanoarchaeia</taxon>
        <taxon>Nanoarchaeales</taxon>
        <taxon>Nanopusillaceae</taxon>
        <taxon>Candidatus Nanobsidianus</taxon>
    </lineage>
</organism>
<evidence type="ECO:0000256" key="1">
    <source>
        <dbReference type="SAM" id="Phobius"/>
    </source>
</evidence>
<reference evidence="3" key="1">
    <citation type="journal article" date="2015" name="Appl. Environ. Microbiol.">
        <title>Nanoarchaeota, Their Sulfolobales Host, and Nanoarchaeota Virus Distribution across Yellowstone National Park Hot Springs.</title>
        <authorList>
            <person name="Munson-McGee J.H."/>
            <person name="Field E.K."/>
            <person name="Bateson M."/>
            <person name="Rooney C."/>
            <person name="Stepanauskas R."/>
            <person name="Young M.J."/>
        </authorList>
    </citation>
    <scope>NUCLEOTIDE SEQUENCE [LARGE SCALE GENOMIC DNA]</scope>
    <source>
        <strain evidence="3">SCGC AB-777_F03</strain>
    </source>
</reference>
<name>A0A2T9WLF2_NANST</name>
<evidence type="ECO:0000313" key="3">
    <source>
        <dbReference type="EMBL" id="PVU68659.1"/>
    </source>
</evidence>
<evidence type="ECO:0000313" key="2">
    <source>
        <dbReference type="EMBL" id="MCC5447199.1"/>
    </source>
</evidence>
<reference evidence="2" key="3">
    <citation type="submission" date="2017-05" db="EMBL/GenBank/DDBJ databases">
        <authorList>
            <person name="Munson-Mcgee J.H."/>
        </authorList>
    </citation>
    <scope>NUCLEOTIDE SEQUENCE</scope>
    <source>
        <strain evidence="2">SCGC AB-777_F03</strain>
    </source>
</reference>
<dbReference type="EMBL" id="QEFP01000005">
    <property type="protein sequence ID" value="PVU68659.1"/>
    <property type="molecule type" value="Genomic_DNA"/>
</dbReference>
<dbReference type="EMBL" id="QEFP02000014">
    <property type="protein sequence ID" value="MCC5447199.1"/>
    <property type="molecule type" value="Genomic_DNA"/>
</dbReference>
<proteinExistence type="predicted"/>
<sequence>MDKKTQVNTFLVAIILFIVALVLLAIFMYFYFKGGANLFNSIPQTNGTNVVNSINNNNYGG</sequence>
<accession>A0A2T9WLF2</accession>
<reference evidence="2" key="4">
    <citation type="submission" date="2021-11" db="EMBL/GenBank/DDBJ databases">
        <authorList>
            <person name="Munson-Mcgee J."/>
            <person name="Field E."/>
            <person name="Bateson M."/>
            <person name="Rooney C."/>
            <person name="Stepanauskas R."/>
            <person name="Young M."/>
        </authorList>
    </citation>
    <scope>NUCLEOTIDE SEQUENCE</scope>
    <source>
        <strain evidence="2">SCGC AB-777_F03</strain>
    </source>
</reference>
<protein>
    <submittedName>
        <fullName evidence="3">Uncharacterized protein</fullName>
    </submittedName>
</protein>
<gene>
    <name evidence="2" type="ORF">DDW03_002165</name>
    <name evidence="3" type="ORF">DDW03_01530</name>
</gene>
<keyword evidence="1" id="KW-0472">Membrane</keyword>
<keyword evidence="1" id="KW-0812">Transmembrane</keyword>
<reference evidence="3" key="2">
    <citation type="submission" date="2017-05" db="EMBL/GenBank/DDBJ databases">
        <authorList>
            <person name="Song R."/>
            <person name="Chenine A.L."/>
            <person name="Ruprecht R.M."/>
        </authorList>
    </citation>
    <scope>NUCLEOTIDE SEQUENCE</scope>
    <source>
        <strain evidence="3">SCGC AB-777_F03</strain>
    </source>
</reference>
<dbReference type="AlphaFoldDB" id="A0A2T9WLF2"/>